<dbReference type="GO" id="GO:0003677">
    <property type="term" value="F:DNA binding"/>
    <property type="evidence" value="ECO:0007669"/>
    <property type="project" value="UniProtKB-UniRule"/>
</dbReference>
<reference evidence="10 11" key="1">
    <citation type="submission" date="2015-01" db="EMBL/GenBank/DDBJ databases">
        <title>The Genome Sequence of Cladophialophora immunda CBS83496.</title>
        <authorList>
            <consortium name="The Broad Institute Genomics Platform"/>
            <person name="Cuomo C."/>
            <person name="de Hoog S."/>
            <person name="Gorbushina A."/>
            <person name="Stielow B."/>
            <person name="Teixiera M."/>
            <person name="Abouelleil A."/>
            <person name="Chapman S.B."/>
            <person name="Priest M."/>
            <person name="Young S.K."/>
            <person name="Wortman J."/>
            <person name="Nusbaum C."/>
            <person name="Birren B."/>
        </authorList>
    </citation>
    <scope>NUCLEOTIDE SEQUENCE [LARGE SCALE GENOMIC DNA]</scope>
    <source>
        <strain evidence="10 11">CBS 83496</strain>
    </source>
</reference>
<dbReference type="InterPro" id="IPR050853">
    <property type="entry name" value="WD_repeat_DNA-damage-binding"/>
</dbReference>
<keyword evidence="11" id="KW-1185">Reference proteome</keyword>
<accession>A0A0D1ZW85</accession>
<dbReference type="InterPro" id="IPR015943">
    <property type="entry name" value="WD40/YVTN_repeat-like_dom_sf"/>
</dbReference>
<evidence type="ECO:0000313" key="11">
    <source>
        <dbReference type="Proteomes" id="UP000054466"/>
    </source>
</evidence>
<dbReference type="EMBL" id="KN847041">
    <property type="protein sequence ID" value="KIW32436.1"/>
    <property type="molecule type" value="Genomic_DNA"/>
</dbReference>
<keyword evidence="5" id="KW-0677">Repeat</keyword>
<feature type="region of interest" description="Disordered" evidence="9">
    <location>
        <begin position="215"/>
        <end position="247"/>
    </location>
</feature>
<dbReference type="OrthoDB" id="9890280at2759"/>
<evidence type="ECO:0000256" key="2">
    <source>
        <dbReference type="ARBA" id="ARBA00005434"/>
    </source>
</evidence>
<dbReference type="InterPro" id="IPR019775">
    <property type="entry name" value="WD40_repeat_CS"/>
</dbReference>
<dbReference type="Proteomes" id="UP000054466">
    <property type="component" value="Unassembled WGS sequence"/>
</dbReference>
<gene>
    <name evidence="10" type="ORF">PV07_03985</name>
</gene>
<feature type="compositionally biased region" description="Basic residues" evidence="9">
    <location>
        <begin position="53"/>
        <end position="69"/>
    </location>
</feature>
<proteinExistence type="inferred from homology"/>
<evidence type="ECO:0000256" key="7">
    <source>
        <dbReference type="ARBA" id="ARBA00023125"/>
    </source>
</evidence>
<dbReference type="GO" id="GO:0006974">
    <property type="term" value="P:DNA damage response"/>
    <property type="evidence" value="ECO:0007669"/>
    <property type="project" value="UniProtKB-KW"/>
</dbReference>
<evidence type="ECO:0000256" key="8">
    <source>
        <dbReference type="RuleBase" id="RU365004"/>
    </source>
</evidence>
<evidence type="ECO:0000256" key="9">
    <source>
        <dbReference type="SAM" id="MobiDB-lite"/>
    </source>
</evidence>
<comment type="function">
    <text evidence="1 8">DNA-binding protein that binds to both single- and double-stranded DNA. Binds preferentially to UV-damaged DNA. May be involved in DNA-metabolic processes.</text>
</comment>
<dbReference type="STRING" id="569365.A0A0D1ZW85"/>
<feature type="compositionally biased region" description="Basic and acidic residues" evidence="9">
    <location>
        <begin position="92"/>
        <end position="111"/>
    </location>
</feature>
<dbReference type="FunFam" id="2.130.10.10:FF:000562">
    <property type="entry name" value="DNA damage-binding protein CMR1"/>
    <property type="match status" value="1"/>
</dbReference>
<dbReference type="PANTHER" id="PTHR14773">
    <property type="entry name" value="WD REPEAT-CONTAINING PROTEIN 76"/>
    <property type="match status" value="1"/>
</dbReference>
<keyword evidence="7 8" id="KW-0238">DNA-binding</keyword>
<name>A0A0D1ZW85_9EURO</name>
<keyword evidence="6 8" id="KW-0227">DNA damage</keyword>
<dbReference type="HOGENOM" id="CLU_017019_1_1_1"/>
<evidence type="ECO:0000256" key="5">
    <source>
        <dbReference type="ARBA" id="ARBA00022737"/>
    </source>
</evidence>
<dbReference type="PANTHER" id="PTHR14773:SF0">
    <property type="entry name" value="WD REPEAT-CONTAINING PROTEIN 76"/>
    <property type="match status" value="1"/>
</dbReference>
<dbReference type="GO" id="GO:2000001">
    <property type="term" value="P:regulation of DNA damage checkpoint"/>
    <property type="evidence" value="ECO:0007669"/>
    <property type="project" value="TreeGrafter"/>
</dbReference>
<keyword evidence="4 8" id="KW-0853">WD repeat</keyword>
<dbReference type="EMBL" id="KN847041">
    <property type="protein sequence ID" value="KIW32437.1"/>
    <property type="molecule type" value="Genomic_DNA"/>
</dbReference>
<dbReference type="Gene3D" id="2.130.10.10">
    <property type="entry name" value="YVTN repeat-like/Quinoprotein amine dehydrogenase"/>
    <property type="match status" value="1"/>
</dbReference>
<dbReference type="SUPFAM" id="SSF50978">
    <property type="entry name" value="WD40 repeat-like"/>
    <property type="match status" value="1"/>
</dbReference>
<protein>
    <recommendedName>
        <fullName evidence="3 8">DNA damage-binding protein CMR1</fullName>
    </recommendedName>
</protein>
<sequence length="539" mass="59857">MARGRQQPAEQSDFEKQRLANIAERDALLKKLTQEAQQAGLYSKPPSAGTQHGQKRASKPKGPPAKRVKKEPVEVLPRRTSSRLAGLQADSEVAKHKAEVEYEQQKEVERQKRQRVTGDLNFAAADGASLIGTDVILKGVAKPYERTFDEQDIRETTDKDLKALRERMSGLGLWDQWEPNRIKITPERIYSMAFHPTTSKPIVFAGDKFGSLGIVDASQRPDTAVKEEDAGDEDEDEEETRPDPQITHIKPHTRTITAMHSHPSKPQTLYTSSYDSSIRATDLSKSVAVEVYGPSSREDDEPISGVDMSATDPHTLYFTTLNGAFGRHDTRQPPSACELFQLSEKKIGGFSLHPLLPHYVATASLDRYMRLWDLRKITKKLPTLVGEHESRLSVSHAAFNTAGQVATTSYDDTIKIHSFGVGKHAKKGTQALESMSSWAAGFHLDEEAMKPEVVVRHNNQTGRWTTILKPRWQTYPEDNIQKLVVGNMNRFVDVYAANGDQLAQLGGEGITAVPAVAVFHPSKDWIAGGTSSGKLCLWM</sequence>
<dbReference type="PROSITE" id="PS00678">
    <property type="entry name" value="WD_REPEATS_1"/>
    <property type="match status" value="1"/>
</dbReference>
<feature type="region of interest" description="Disordered" evidence="9">
    <location>
        <begin position="36"/>
        <end position="112"/>
    </location>
</feature>
<organism evidence="10 11">
    <name type="scientific">Cladophialophora immunda</name>
    <dbReference type="NCBI Taxonomy" id="569365"/>
    <lineage>
        <taxon>Eukaryota</taxon>
        <taxon>Fungi</taxon>
        <taxon>Dikarya</taxon>
        <taxon>Ascomycota</taxon>
        <taxon>Pezizomycotina</taxon>
        <taxon>Eurotiomycetes</taxon>
        <taxon>Chaetothyriomycetidae</taxon>
        <taxon>Chaetothyriales</taxon>
        <taxon>Herpotrichiellaceae</taxon>
        <taxon>Cladophialophora</taxon>
    </lineage>
</organism>
<dbReference type="GeneID" id="27343179"/>
<feature type="compositionally biased region" description="Acidic residues" evidence="9">
    <location>
        <begin position="229"/>
        <end position="240"/>
    </location>
</feature>
<evidence type="ECO:0000313" key="10">
    <source>
        <dbReference type="EMBL" id="KIW32436.1"/>
    </source>
</evidence>
<evidence type="ECO:0000256" key="3">
    <source>
        <dbReference type="ARBA" id="ARBA00021132"/>
    </source>
</evidence>
<dbReference type="VEuPathDB" id="FungiDB:PV07_03985"/>
<dbReference type="InterPro" id="IPR001680">
    <property type="entry name" value="WD40_rpt"/>
</dbReference>
<evidence type="ECO:0000256" key="1">
    <source>
        <dbReference type="ARBA" id="ARBA00002653"/>
    </source>
</evidence>
<dbReference type="SMART" id="SM00320">
    <property type="entry name" value="WD40"/>
    <property type="match status" value="4"/>
</dbReference>
<dbReference type="GO" id="GO:0005634">
    <property type="term" value="C:nucleus"/>
    <property type="evidence" value="ECO:0007669"/>
    <property type="project" value="TreeGrafter"/>
</dbReference>
<dbReference type="AlphaFoldDB" id="A0A0D1ZW85"/>
<dbReference type="InterPro" id="IPR036322">
    <property type="entry name" value="WD40_repeat_dom_sf"/>
</dbReference>
<dbReference type="RefSeq" id="XP_016252652.1">
    <property type="nucleotide sequence ID" value="XM_016390750.1"/>
</dbReference>
<evidence type="ECO:0000256" key="4">
    <source>
        <dbReference type="ARBA" id="ARBA00022574"/>
    </source>
</evidence>
<evidence type="ECO:0000256" key="6">
    <source>
        <dbReference type="ARBA" id="ARBA00022763"/>
    </source>
</evidence>
<dbReference type="RefSeq" id="XP_016252653.1">
    <property type="nucleotide sequence ID" value="XM_016390751.1"/>
</dbReference>
<comment type="similarity">
    <text evidence="2 8">Belongs to the WD repeat DDB2/WDR76 family.</text>
</comment>